<sequence length="714" mass="77374">MKPAAESDNIVDTQGASSPEETSVSGEIIIHEELALADLEDAVAKKLLTRSSTSSADDPKKESCPLGTTNDDGNESSSGYAGDGGATQGPPPDRGIMPLPEMQRNMVATEELTPGAYLFEGGEFRTAAEANANGSDDFDWEGYHNQQRTSQQQTRVPEQTGTSRPVLAVANTVEEVDPLSLPQAMPSEANRDNITQGQKDNGWVAICACAGLALMGLFVLLIVFLVSGTEQSATTNYPVAASSMAPTSPISLESYLSSVLPDHTIKSMEDKDSPQYQAFEWLLEDPYVYGYTEKRILQRHALMSFFYATAGPTQWTNKTGWGSYSLHECDWYQSQEYASKTIMQNYYPGYLQGFLEPLPDSRCDNQGIYRHLWLDQNNLMGSIVEELFSLTSLKSLSAGLNPIYGTISSYIGQLSDLEGLAIGPAGLSGSLPSEIGYLSSLKVNVLYDNQLEGTVPEGIWHHPNLEFLVLGRNNKLQGSISSKVGTLPKLRWLVFEDCDLSGSLPTELGQATSLEWVILLSNNLSGTLPTELGSLSNLLLLALYGNPIEGALPTELGLLSLLFSLDLRLSSYSGTIPSELGLLPLLQTLSLDTNRLTGTIPSELANLSELYMLPLGDNNFTGFIPSEFGLMPSLEMFSVANNSLSGTIPQDLAPLQNSLYSFHVQGNSLLSGVMPELLCSVNKTCVFDWFEECAGPYGLIFDCTEILCGCDCPC</sequence>
<feature type="region of interest" description="Disordered" evidence="2">
    <location>
        <begin position="49"/>
        <end position="99"/>
    </location>
</feature>
<dbReference type="InterPro" id="IPR052592">
    <property type="entry name" value="LRR-RLK"/>
</dbReference>
<dbReference type="EMBL" id="CAICTM010000372">
    <property type="protein sequence ID" value="CAB9509053.1"/>
    <property type="molecule type" value="Genomic_DNA"/>
</dbReference>
<organism evidence="4 5">
    <name type="scientific">Seminavis robusta</name>
    <dbReference type="NCBI Taxonomy" id="568900"/>
    <lineage>
        <taxon>Eukaryota</taxon>
        <taxon>Sar</taxon>
        <taxon>Stramenopiles</taxon>
        <taxon>Ochrophyta</taxon>
        <taxon>Bacillariophyta</taxon>
        <taxon>Bacillariophyceae</taxon>
        <taxon>Bacillariophycidae</taxon>
        <taxon>Naviculales</taxon>
        <taxon>Naviculaceae</taxon>
        <taxon>Seminavis</taxon>
    </lineage>
</organism>
<comment type="caution">
    <text evidence="4">The sequence shown here is derived from an EMBL/GenBank/DDBJ whole genome shotgun (WGS) entry which is preliminary data.</text>
</comment>
<dbReference type="AlphaFoldDB" id="A0A9N8HFZ2"/>
<keyword evidence="1" id="KW-0677">Repeat</keyword>
<evidence type="ECO:0000256" key="1">
    <source>
        <dbReference type="ARBA" id="ARBA00022737"/>
    </source>
</evidence>
<proteinExistence type="predicted"/>
<feature type="compositionally biased region" description="Polar residues" evidence="2">
    <location>
        <begin position="10"/>
        <end position="25"/>
    </location>
</feature>
<reference evidence="4" key="1">
    <citation type="submission" date="2020-06" db="EMBL/GenBank/DDBJ databases">
        <authorList>
            <consortium name="Plant Systems Biology data submission"/>
        </authorList>
    </citation>
    <scope>NUCLEOTIDE SEQUENCE</scope>
    <source>
        <strain evidence="4">D6</strain>
    </source>
</reference>
<dbReference type="InterPro" id="IPR001611">
    <property type="entry name" value="Leu-rich_rpt"/>
</dbReference>
<dbReference type="Pfam" id="PF13855">
    <property type="entry name" value="LRR_8"/>
    <property type="match status" value="1"/>
</dbReference>
<evidence type="ECO:0000256" key="2">
    <source>
        <dbReference type="SAM" id="MobiDB-lite"/>
    </source>
</evidence>
<feature type="region of interest" description="Disordered" evidence="2">
    <location>
        <begin position="133"/>
        <end position="162"/>
    </location>
</feature>
<gene>
    <name evidence="4" type="ORF">SEMRO_373_G128980.1</name>
</gene>
<keyword evidence="3" id="KW-0472">Membrane</keyword>
<keyword evidence="3" id="KW-1133">Transmembrane helix</keyword>
<dbReference type="PANTHER" id="PTHR48054:SF77">
    <property type="entry name" value="RECEPTOR KINASE-LIKE PROTEIN XA21"/>
    <property type="match status" value="1"/>
</dbReference>
<name>A0A9N8HFZ2_9STRA</name>
<keyword evidence="4" id="KW-0418">Kinase</keyword>
<dbReference type="Proteomes" id="UP001153069">
    <property type="component" value="Unassembled WGS sequence"/>
</dbReference>
<feature type="compositionally biased region" description="Polar residues" evidence="2">
    <location>
        <begin position="144"/>
        <end position="162"/>
    </location>
</feature>
<evidence type="ECO:0000256" key="3">
    <source>
        <dbReference type="SAM" id="Phobius"/>
    </source>
</evidence>
<feature type="compositionally biased region" description="Polar residues" evidence="2">
    <location>
        <begin position="66"/>
        <end position="79"/>
    </location>
</feature>
<keyword evidence="5" id="KW-1185">Reference proteome</keyword>
<dbReference type="GO" id="GO:0016301">
    <property type="term" value="F:kinase activity"/>
    <property type="evidence" value="ECO:0007669"/>
    <property type="project" value="UniProtKB-KW"/>
</dbReference>
<dbReference type="SUPFAM" id="SSF52058">
    <property type="entry name" value="L domain-like"/>
    <property type="match status" value="1"/>
</dbReference>
<dbReference type="Gene3D" id="3.80.10.10">
    <property type="entry name" value="Ribonuclease Inhibitor"/>
    <property type="match status" value="1"/>
</dbReference>
<dbReference type="InterPro" id="IPR032675">
    <property type="entry name" value="LRR_dom_sf"/>
</dbReference>
<evidence type="ECO:0000313" key="4">
    <source>
        <dbReference type="EMBL" id="CAB9509053.1"/>
    </source>
</evidence>
<dbReference type="PANTHER" id="PTHR48054">
    <property type="entry name" value="RECEPTOR KINASE-LIKE PROTEIN XA21"/>
    <property type="match status" value="1"/>
</dbReference>
<evidence type="ECO:0000313" key="5">
    <source>
        <dbReference type="Proteomes" id="UP001153069"/>
    </source>
</evidence>
<dbReference type="FunFam" id="3.80.10.10:FF:000383">
    <property type="entry name" value="Leucine-rich repeat receptor protein kinase EMS1"/>
    <property type="match status" value="1"/>
</dbReference>
<protein>
    <submittedName>
        <fullName evidence="4">LRR receptor-like serine threonine-protein kinase</fullName>
    </submittedName>
</protein>
<feature type="transmembrane region" description="Helical" evidence="3">
    <location>
        <begin position="203"/>
        <end position="226"/>
    </location>
</feature>
<keyword evidence="4" id="KW-0675">Receptor</keyword>
<dbReference type="OrthoDB" id="38453at2759"/>
<keyword evidence="4" id="KW-0808">Transferase</keyword>
<feature type="region of interest" description="Disordered" evidence="2">
    <location>
        <begin position="1"/>
        <end position="26"/>
    </location>
</feature>
<accession>A0A9N8HFZ2</accession>
<keyword evidence="3" id="KW-0812">Transmembrane</keyword>